<dbReference type="Proteomes" id="UP000823633">
    <property type="component" value="Unassembled WGS sequence"/>
</dbReference>
<dbReference type="EMBL" id="JADIMU010000070">
    <property type="protein sequence ID" value="MBO8444067.1"/>
    <property type="molecule type" value="Genomic_DNA"/>
</dbReference>
<evidence type="ECO:0000259" key="1">
    <source>
        <dbReference type="SMART" id="SM00471"/>
    </source>
</evidence>
<dbReference type="GO" id="GO:0006203">
    <property type="term" value="P:dGTP catabolic process"/>
    <property type="evidence" value="ECO:0007669"/>
    <property type="project" value="TreeGrafter"/>
</dbReference>
<dbReference type="InterPro" id="IPR045509">
    <property type="entry name" value="HD_assoc_2"/>
</dbReference>
<dbReference type="PANTHER" id="PTHR11373:SF4">
    <property type="entry name" value="DEOXYNUCLEOSIDE TRIPHOSPHATE TRIPHOSPHOHYDROLASE SAMHD1"/>
    <property type="match status" value="1"/>
</dbReference>
<reference evidence="2" key="1">
    <citation type="submission" date="2020-10" db="EMBL/GenBank/DDBJ databases">
        <authorList>
            <person name="Gilroy R."/>
        </authorList>
    </citation>
    <scope>NUCLEOTIDE SEQUENCE</scope>
    <source>
        <strain evidence="2">11167</strain>
    </source>
</reference>
<gene>
    <name evidence="2" type="ORF">IAC42_10000</name>
</gene>
<reference evidence="2" key="2">
    <citation type="journal article" date="2021" name="PeerJ">
        <title>Extensive microbial diversity within the chicken gut microbiome revealed by metagenomics and culture.</title>
        <authorList>
            <person name="Gilroy R."/>
            <person name="Ravi A."/>
            <person name="Getino M."/>
            <person name="Pursley I."/>
            <person name="Horton D.L."/>
            <person name="Alikhan N.F."/>
            <person name="Baker D."/>
            <person name="Gharbi K."/>
            <person name="Hall N."/>
            <person name="Watson M."/>
            <person name="Adriaenssens E.M."/>
            <person name="Foster-Nyarko E."/>
            <person name="Jarju S."/>
            <person name="Secka A."/>
            <person name="Antonio M."/>
            <person name="Oren A."/>
            <person name="Chaudhuri R.R."/>
            <person name="La Ragione R."/>
            <person name="Hildebrand F."/>
            <person name="Pallen M.J."/>
        </authorList>
    </citation>
    <scope>NUCLEOTIDE SEQUENCE</scope>
    <source>
        <strain evidence="2">11167</strain>
    </source>
</reference>
<dbReference type="AlphaFoldDB" id="A0A9D9EB68"/>
<dbReference type="Gene3D" id="1.10.3210.10">
    <property type="entry name" value="Hypothetical protein af1432"/>
    <property type="match status" value="1"/>
</dbReference>
<organism evidence="2 3">
    <name type="scientific">Candidatus Aphodenecus pullistercoris</name>
    <dbReference type="NCBI Taxonomy" id="2840669"/>
    <lineage>
        <taxon>Bacteria</taxon>
        <taxon>Pseudomonadati</taxon>
        <taxon>Spirochaetota</taxon>
        <taxon>Spirochaetia</taxon>
        <taxon>Spirochaetales</taxon>
        <taxon>Candidatus Aphodenecus</taxon>
    </lineage>
</organism>
<dbReference type="CDD" id="cd00077">
    <property type="entry name" value="HDc"/>
    <property type="match status" value="1"/>
</dbReference>
<dbReference type="SUPFAM" id="SSF109604">
    <property type="entry name" value="HD-domain/PDEase-like"/>
    <property type="match status" value="1"/>
</dbReference>
<proteinExistence type="predicted"/>
<dbReference type="InterPro" id="IPR050135">
    <property type="entry name" value="dGTPase-like"/>
</dbReference>
<name>A0A9D9EB68_9SPIR</name>
<evidence type="ECO:0000313" key="3">
    <source>
        <dbReference type="Proteomes" id="UP000823633"/>
    </source>
</evidence>
<sequence length="418" mass="48076">MDRKRLLEAVNHGFDHNVRDPLWKDIALDASFKRLYLTPAVQKLDRIRQNGPACHIYPGSVHTRLAHSLGVYHTGRLILRSLLRFEQPDMTVVGVRSFLAACLLHDIGHFPYAHSLKELSMKEHEELACELIDTDRTLRDAITGCGADAAMVKAIIDKNLEADKECMVYRNILSGALDPDKLDYLNRDAFYAGVPYGLQDNGYIIQSMRLYEGLIALDAEALGSLEHLLFSKYLMYRNVYWHKGVRSATAMIKKALLMGLSDKVISFDDLYFLDDWEFDRIPDLHPSYEPFTLIRAVDDNQLLVRVWERQYVEGGRLETECADLFGRLAVESWLYEELRRDEPSLRPYEVVIDIQEPVSFESDTMMLGEEVRPFHEMTRLFRKDVTSLFTSSLRTVSVYAPPSVGAQRVKEVIDSRYE</sequence>
<dbReference type="GO" id="GO:0008832">
    <property type="term" value="F:dGTPase activity"/>
    <property type="evidence" value="ECO:0007669"/>
    <property type="project" value="TreeGrafter"/>
</dbReference>
<dbReference type="Pfam" id="PF01966">
    <property type="entry name" value="HD"/>
    <property type="match status" value="1"/>
</dbReference>
<comment type="caution">
    <text evidence="2">The sequence shown here is derived from an EMBL/GenBank/DDBJ whole genome shotgun (WGS) entry which is preliminary data.</text>
</comment>
<accession>A0A9D9EB68</accession>
<dbReference type="SMART" id="SM00471">
    <property type="entry name" value="HDc"/>
    <property type="match status" value="1"/>
</dbReference>
<dbReference type="Pfam" id="PF19276">
    <property type="entry name" value="HD_assoc_2"/>
    <property type="match status" value="1"/>
</dbReference>
<feature type="domain" description="HD/PDEase" evidence="1">
    <location>
        <begin position="60"/>
        <end position="194"/>
    </location>
</feature>
<dbReference type="InterPro" id="IPR006674">
    <property type="entry name" value="HD_domain"/>
</dbReference>
<evidence type="ECO:0000313" key="2">
    <source>
        <dbReference type="EMBL" id="MBO8444067.1"/>
    </source>
</evidence>
<protein>
    <submittedName>
        <fullName evidence="2">HD domain-containing protein</fullName>
    </submittedName>
</protein>
<dbReference type="InterPro" id="IPR003607">
    <property type="entry name" value="HD/PDEase_dom"/>
</dbReference>
<dbReference type="PANTHER" id="PTHR11373">
    <property type="entry name" value="DEOXYNUCLEOSIDE TRIPHOSPHATE TRIPHOSPHOHYDROLASE"/>
    <property type="match status" value="1"/>
</dbReference>